<evidence type="ECO:0000259" key="9">
    <source>
        <dbReference type="Pfam" id="PF17681"/>
    </source>
</evidence>
<feature type="domain" description="Gamma tubulin complex component protein N-terminal" evidence="9">
    <location>
        <begin position="298"/>
        <end position="549"/>
    </location>
</feature>
<proteinExistence type="inferred from homology"/>
<reference evidence="10" key="2">
    <citation type="submission" date="2025-05" db="UniProtKB">
        <authorList>
            <consortium name="EnsemblMetazoa"/>
        </authorList>
    </citation>
    <scope>IDENTIFICATION</scope>
</reference>
<feature type="region of interest" description="Disordered" evidence="7">
    <location>
        <begin position="835"/>
        <end position="859"/>
    </location>
</feature>
<dbReference type="InterPro" id="IPR040457">
    <property type="entry name" value="GCP_C"/>
</dbReference>
<comment type="subcellular location">
    <subcellularLocation>
        <location evidence="1">Cytoplasm</location>
        <location evidence="1">Cytoskeleton</location>
    </subcellularLocation>
</comment>
<dbReference type="InterPro" id="IPR041470">
    <property type="entry name" value="GCP_N"/>
</dbReference>
<dbReference type="InterPro" id="IPR042241">
    <property type="entry name" value="GCP_C_sf"/>
</dbReference>
<dbReference type="InterPro" id="IPR007259">
    <property type="entry name" value="GCP"/>
</dbReference>
<dbReference type="GeneID" id="108037598"/>
<keyword evidence="6" id="KW-0175">Coiled coil</keyword>
<dbReference type="PANTHER" id="PTHR19302:SF70">
    <property type="entry name" value="GAMMA-TUBULIN COMPLEX COMPONENT 6"/>
    <property type="match status" value="1"/>
</dbReference>
<keyword evidence="4" id="KW-0493">Microtubule</keyword>
<dbReference type="EnsemblMetazoa" id="XM_017114213.2">
    <property type="protein sequence ID" value="XP_016969702.2"/>
    <property type="gene ID" value="LOC108037598"/>
</dbReference>
<evidence type="ECO:0000256" key="1">
    <source>
        <dbReference type="ARBA" id="ARBA00004245"/>
    </source>
</evidence>
<feature type="domain" description="Gamma tubulin complex component C-terminal" evidence="8">
    <location>
        <begin position="1116"/>
        <end position="1418"/>
    </location>
</feature>
<feature type="coiled-coil region" evidence="6">
    <location>
        <begin position="637"/>
        <end position="696"/>
    </location>
</feature>
<dbReference type="Pfam" id="PF04130">
    <property type="entry name" value="GCP_C_terminal"/>
    <property type="match status" value="1"/>
</dbReference>
<protein>
    <recommendedName>
        <fullName evidence="12">Gamma-tubulin complex component 6</fullName>
    </recommendedName>
</protein>
<evidence type="ECO:0000313" key="10">
    <source>
        <dbReference type="EnsemblMetazoa" id="XP_016969702.2"/>
    </source>
</evidence>
<feature type="region of interest" description="Disordered" evidence="7">
    <location>
        <begin position="697"/>
        <end position="763"/>
    </location>
</feature>
<evidence type="ECO:0000256" key="6">
    <source>
        <dbReference type="SAM" id="Coils"/>
    </source>
</evidence>
<feature type="compositionally biased region" description="Basic and acidic residues" evidence="7">
    <location>
        <begin position="93"/>
        <end position="110"/>
    </location>
</feature>
<feature type="region of interest" description="Disordered" evidence="7">
    <location>
        <begin position="217"/>
        <end position="255"/>
    </location>
</feature>
<evidence type="ECO:0000256" key="7">
    <source>
        <dbReference type="SAM" id="MobiDB-lite"/>
    </source>
</evidence>
<feature type="compositionally biased region" description="Polar residues" evidence="7">
    <location>
        <begin position="700"/>
        <end position="713"/>
    </location>
</feature>
<feature type="compositionally biased region" description="Basic and acidic residues" evidence="7">
    <location>
        <begin position="734"/>
        <end position="761"/>
    </location>
</feature>
<accession>A0ABM5GUT0</accession>
<dbReference type="Proteomes" id="UP001652680">
    <property type="component" value="Unassembled WGS sequence"/>
</dbReference>
<keyword evidence="3" id="KW-0963">Cytoplasm</keyword>
<reference evidence="11" key="1">
    <citation type="journal article" date="2021" name="Elife">
        <title>Highly contiguous assemblies of 101 drosophilid genomes.</title>
        <authorList>
            <person name="Kim B.Y."/>
            <person name="Wang J.R."/>
            <person name="Miller D.E."/>
            <person name="Barmina O."/>
            <person name="Delaney E."/>
            <person name="Thompson A."/>
            <person name="Comeault A.A."/>
            <person name="Peede D."/>
            <person name="D'Agostino E.R."/>
            <person name="Pelaez J."/>
            <person name="Aguilar J.M."/>
            <person name="Haji D."/>
            <person name="Matsunaga T."/>
            <person name="Armstrong E.E."/>
            <person name="Zych M."/>
            <person name="Ogawa Y."/>
            <person name="Stamenkovic-Radak M."/>
            <person name="Jelic M."/>
            <person name="Veselinovic M.S."/>
            <person name="Tanaskovic M."/>
            <person name="Eric P."/>
            <person name="Gao J.J."/>
            <person name="Katoh T.K."/>
            <person name="Toda M.J."/>
            <person name="Watabe H."/>
            <person name="Watada M."/>
            <person name="Davis J.S."/>
            <person name="Moyle L.C."/>
            <person name="Manoli G."/>
            <person name="Bertolini E."/>
            <person name="Kostal V."/>
            <person name="Hawley R.S."/>
            <person name="Takahashi A."/>
            <person name="Jones C.D."/>
            <person name="Price D.K."/>
            <person name="Whiteman N."/>
            <person name="Kopp A."/>
            <person name="Matute D.R."/>
            <person name="Petrov D.A."/>
        </authorList>
    </citation>
    <scope>NUCLEOTIDE SEQUENCE [LARGE SCALE GENOMIC DNA]</scope>
</reference>
<evidence type="ECO:0000256" key="2">
    <source>
        <dbReference type="ARBA" id="ARBA00010337"/>
    </source>
</evidence>
<keyword evidence="11" id="KW-1185">Reference proteome</keyword>
<dbReference type="Pfam" id="PF17681">
    <property type="entry name" value="GCP_N_terminal"/>
    <property type="match status" value="1"/>
</dbReference>
<evidence type="ECO:0008006" key="12">
    <source>
        <dbReference type="Google" id="ProtNLM"/>
    </source>
</evidence>
<name>A0ABM5GUT0_DRORH</name>
<evidence type="ECO:0000313" key="11">
    <source>
        <dbReference type="Proteomes" id="UP001652680"/>
    </source>
</evidence>
<sequence length="1427" mass="163319">MASVAECNYSVFDQVTHLATLLASEEQAPNRPTAALVARRRSKIYEGLLRSGPMSSEDKLEMLSQVSSEVAKNPKRRDSLHSFRNLLAEQDSADSHETEKDTENHPETGKSVHRVLAGQHTDSPHEMEANAENHCEPGIRLLKPGVLKLHETPDRLPRELVYPKTLKSLTQMQRALKPLQLQPYSDIFLTNMKAPLPEMPLLRINPSQCNYSGLAESMTRMKESSEQPMQPPPRLPVLEKKSPPAPEEPPFVAQDGPQKYFVSEQMMTNELRLYQNKELVLFYIGEAALIDHLKKAAAGLQSETFLSSSDDQLVLVLRPNTTLRTVLPEILEDFSDPFLRAGSAFRRLSARAKWNRNTMARLERPLNRAMREILVDFLANNREFLLSQSANNLSQLLINCRPALQLLHQLEKMFQNEPKLNLDSGVSGPFLLSCISLAIDTCGNSDFLQLLIYLLRCISQTYFVQLQRWIYQGELDEAVNEIFISRTPNTSPPLMNECSKEFFDRGYQVVNEAIPEFLSGCELDVLQCGKYNQVLKAYDAQHAVFDVKYPDIVVCLTEQQLKEMRRNLVDEYAVIYQRFGWCSMQSIFEERMAAKRSFANLMMKRTQAHLIAWEAEQRELLLKANAQKKIIYDQISAEQELHQQSRLEKRRQEIINELAFLRESERVEDKRLEREKHELQKQVSQLAAELIEKEQIESKAVTSPDQSTNSDLSFASCIEGPDSRPDSASDQDDEKTQKAANELEKPSAVESDRSKEVESQKPSELVLENCAVIESEQPVESQLLFPNVVQFQRSHSDEINCNQQVPSQTEYDRNRQHVLSSDQFQECHTRIHISKSDSAETNTSSGLHAQLPPDVNANLNRPETEELSELQRNRLRNEHHDVFSNFNCTEDEHIQRLRCRMDANTELARNRRRVLGCEFGITLGDKDLEENALPCSQMEANTERAMNRRRVMESEFGITLREEKALPLLPLELNKLHVEVPLAVLTPMSTTSDVDIFGLSPKEIVDNDAANNNNLSQSSEGSFLEPAEPEPVLVKPTKTFSEFFKPNFHLPTYFGMERNVETEKDTQKAVITVPEAYNPFMTRRCLQLSVMAPVNAHYALLRNEVLRIFQELRIYEHFRKLRNYFFLLDGQFGTLLTSDILGRIKAGIDPRSLCQKGILDTMLTHALAGCSADETTVSQNLTLQCTNIPDTLNFMSVEATSMLTLHCQVDWPLNLVISSETVAKYGQIFGYLLKLRHVSFVLEGSYEYLQQLGKLLGPELRTCAHFRHLQMVRHKFSHFMTSFQTHLVAKALQATWKSFKEELCTVDSIEGLYKQHAAYLKRVAFLALLNRRSAKVKETIDNILVITLRFCKVIQSQSFMMDQENKFVHPRFKRLLQEEAEFEKFMQYLIYLGKKAATSGYQEEIGDLICIINFNNYYKVAEDNSST</sequence>
<dbReference type="Gene3D" id="1.20.120.1900">
    <property type="entry name" value="Gamma-tubulin complex, C-terminal domain"/>
    <property type="match status" value="1"/>
</dbReference>
<dbReference type="PANTHER" id="PTHR19302">
    <property type="entry name" value="GAMMA TUBULIN COMPLEX PROTEIN"/>
    <property type="match status" value="1"/>
</dbReference>
<comment type="similarity">
    <text evidence="2">Belongs to the TUBGCP family.</text>
</comment>
<evidence type="ECO:0000256" key="3">
    <source>
        <dbReference type="ARBA" id="ARBA00022490"/>
    </source>
</evidence>
<dbReference type="RefSeq" id="XP_016969702.2">
    <property type="nucleotide sequence ID" value="XM_017114213.2"/>
</dbReference>
<organism evidence="10 11">
    <name type="scientific">Drosophila rhopaloa</name>
    <name type="common">Fruit fly</name>
    <dbReference type="NCBI Taxonomy" id="1041015"/>
    <lineage>
        <taxon>Eukaryota</taxon>
        <taxon>Metazoa</taxon>
        <taxon>Ecdysozoa</taxon>
        <taxon>Arthropoda</taxon>
        <taxon>Hexapoda</taxon>
        <taxon>Insecta</taxon>
        <taxon>Pterygota</taxon>
        <taxon>Neoptera</taxon>
        <taxon>Endopterygota</taxon>
        <taxon>Diptera</taxon>
        <taxon>Brachycera</taxon>
        <taxon>Muscomorpha</taxon>
        <taxon>Ephydroidea</taxon>
        <taxon>Drosophilidae</taxon>
        <taxon>Drosophila</taxon>
        <taxon>Sophophora</taxon>
    </lineage>
</organism>
<evidence type="ECO:0000259" key="8">
    <source>
        <dbReference type="Pfam" id="PF04130"/>
    </source>
</evidence>
<feature type="region of interest" description="Disordered" evidence="7">
    <location>
        <begin position="89"/>
        <end position="111"/>
    </location>
</feature>
<keyword evidence="5" id="KW-0206">Cytoskeleton</keyword>
<evidence type="ECO:0000256" key="5">
    <source>
        <dbReference type="ARBA" id="ARBA00023212"/>
    </source>
</evidence>
<evidence type="ECO:0000256" key="4">
    <source>
        <dbReference type="ARBA" id="ARBA00022701"/>
    </source>
</evidence>